<protein>
    <recommendedName>
        <fullName evidence="4">Odorant receptor</fullName>
    </recommendedName>
</protein>
<feature type="transmembrane region" description="Helical" evidence="1">
    <location>
        <begin position="185"/>
        <end position="204"/>
    </location>
</feature>
<evidence type="ECO:0000313" key="3">
    <source>
        <dbReference type="Proteomes" id="UP001642540"/>
    </source>
</evidence>
<accession>A0ABP1RH83</accession>
<dbReference type="EMBL" id="CAXLJM020000074">
    <property type="protein sequence ID" value="CAL8128207.1"/>
    <property type="molecule type" value="Genomic_DNA"/>
</dbReference>
<evidence type="ECO:0000313" key="2">
    <source>
        <dbReference type="EMBL" id="CAL8128207.1"/>
    </source>
</evidence>
<feature type="transmembrane region" description="Helical" evidence="1">
    <location>
        <begin position="210"/>
        <end position="231"/>
    </location>
</feature>
<keyword evidence="1" id="KW-0812">Transmembrane</keyword>
<keyword evidence="1" id="KW-1133">Transmembrane helix</keyword>
<dbReference type="Proteomes" id="UP001642540">
    <property type="component" value="Unassembled WGS sequence"/>
</dbReference>
<gene>
    <name evidence="2" type="ORF">ODALV1_LOCUS22136</name>
</gene>
<keyword evidence="3" id="KW-1185">Reference proteome</keyword>
<feature type="transmembrane region" description="Helical" evidence="1">
    <location>
        <begin position="48"/>
        <end position="66"/>
    </location>
</feature>
<organism evidence="2 3">
    <name type="scientific">Orchesella dallaii</name>
    <dbReference type="NCBI Taxonomy" id="48710"/>
    <lineage>
        <taxon>Eukaryota</taxon>
        <taxon>Metazoa</taxon>
        <taxon>Ecdysozoa</taxon>
        <taxon>Arthropoda</taxon>
        <taxon>Hexapoda</taxon>
        <taxon>Collembola</taxon>
        <taxon>Entomobryomorpha</taxon>
        <taxon>Entomobryoidea</taxon>
        <taxon>Orchesellidae</taxon>
        <taxon>Orchesellinae</taxon>
        <taxon>Orchesella</taxon>
    </lineage>
</organism>
<evidence type="ECO:0000256" key="1">
    <source>
        <dbReference type="SAM" id="Phobius"/>
    </source>
</evidence>
<feature type="transmembrane region" description="Helical" evidence="1">
    <location>
        <begin position="269"/>
        <end position="290"/>
    </location>
</feature>
<reference evidence="2 3" key="1">
    <citation type="submission" date="2024-08" db="EMBL/GenBank/DDBJ databases">
        <authorList>
            <person name="Cucini C."/>
            <person name="Frati F."/>
        </authorList>
    </citation>
    <scope>NUCLEOTIDE SEQUENCE [LARGE SCALE GENOMIC DNA]</scope>
</reference>
<comment type="caution">
    <text evidence="2">The sequence shown here is derived from an EMBL/GenBank/DDBJ whole genome shotgun (WGS) entry which is preliminary data.</text>
</comment>
<proteinExistence type="predicted"/>
<evidence type="ECO:0008006" key="4">
    <source>
        <dbReference type="Google" id="ProtNLM"/>
    </source>
</evidence>
<name>A0ABP1RH83_9HEXA</name>
<feature type="transmembrane region" description="Helical" evidence="1">
    <location>
        <begin position="302"/>
        <end position="324"/>
    </location>
</feature>
<sequence length="395" mass="45068">MLKTTGTLPGVVKLCTKIGDINFFRRPYSLRWNTELGQFANHKQRVNYPLYGMISVFFLQSLNFLVNQGSMKVIQKALFCRVLLPYVVFSTATLWIQHKHGEAFAQILNQILALEKKWLKMEDSKFWKDEAATSGKTVRKLLSVAEYFRKFSIGMGTMSAAMSPHLPFNPVSIFTPIWIHSEITFIAYFGRLVAGILGGLFWYTSAHALFFGYLLVFIVPLFGVRCLLDVFRSRIRTLDRRSSTRLSQLLTTYKEIQLVLSEYNSVHKLFFVGTQTVTLMLANISTAFALVTQLENMTPSAFGSVLEGFIASFLLIMVGMRFAANVNTESRKALGETKYAFTKPKKDKLDCVRCTWKACPQLKVQFFSCNYFERLTPVRIMEICLSVTLNLVLIK</sequence>
<keyword evidence="1" id="KW-0472">Membrane</keyword>